<organism evidence="1 2">
    <name type="scientific">Marinobacterium lacunae</name>
    <dbReference type="NCBI Taxonomy" id="1232683"/>
    <lineage>
        <taxon>Bacteria</taxon>
        <taxon>Pseudomonadati</taxon>
        <taxon>Pseudomonadota</taxon>
        <taxon>Gammaproteobacteria</taxon>
        <taxon>Oceanospirillales</taxon>
        <taxon>Oceanospirillaceae</taxon>
        <taxon>Marinobacterium</taxon>
    </lineage>
</organism>
<reference evidence="1 2" key="1">
    <citation type="submission" date="2014-04" db="EMBL/GenBank/DDBJ databases">
        <title>Marinobacterium kochiensis sp. nov., isolated from sediment sample collected from Kochi backwaters in Kerala, India.</title>
        <authorList>
            <person name="Singh A."/>
            <person name="Pinnaka A.K."/>
        </authorList>
    </citation>
    <scope>NUCLEOTIDE SEQUENCE [LARGE SCALE GENOMIC DNA]</scope>
    <source>
        <strain evidence="1 2">AK27</strain>
    </source>
</reference>
<dbReference type="RefSeq" id="WP_036184510.1">
    <property type="nucleotide sequence ID" value="NZ_JMQN01000015.1"/>
</dbReference>
<evidence type="ECO:0000313" key="2">
    <source>
        <dbReference type="Proteomes" id="UP000028252"/>
    </source>
</evidence>
<protein>
    <submittedName>
        <fullName evidence="1">Uncharacterized protein</fullName>
    </submittedName>
</protein>
<dbReference type="OrthoDB" id="6089605at2"/>
<dbReference type="STRING" id="1232683.ADIMK_0994"/>
<dbReference type="Proteomes" id="UP000028252">
    <property type="component" value="Unassembled WGS sequence"/>
</dbReference>
<dbReference type="PATRIC" id="fig|1232683.4.peg.984"/>
<accession>A0A081G186</accession>
<sequence>MNEENLTLVEIARRNGCEDPVTLAKIERAEYVSELIHGLFSWIARTASHVAHDASALFARHAH</sequence>
<gene>
    <name evidence="1" type="ORF">ADIMK_0994</name>
</gene>
<keyword evidence="2" id="KW-1185">Reference proteome</keyword>
<dbReference type="AlphaFoldDB" id="A0A081G186"/>
<comment type="caution">
    <text evidence="1">The sequence shown here is derived from an EMBL/GenBank/DDBJ whole genome shotgun (WGS) entry which is preliminary data.</text>
</comment>
<evidence type="ECO:0000313" key="1">
    <source>
        <dbReference type="EMBL" id="KEA64541.1"/>
    </source>
</evidence>
<name>A0A081G186_9GAMM</name>
<dbReference type="EMBL" id="JMQN01000015">
    <property type="protein sequence ID" value="KEA64541.1"/>
    <property type="molecule type" value="Genomic_DNA"/>
</dbReference>
<proteinExistence type="predicted"/>